<dbReference type="RefSeq" id="XP_043008550.1">
    <property type="nucleotide sequence ID" value="XM_043153266.1"/>
</dbReference>
<dbReference type="GO" id="GO:0016020">
    <property type="term" value="C:membrane"/>
    <property type="evidence" value="ECO:0007669"/>
    <property type="project" value="UniProtKB-SubCell"/>
</dbReference>
<feature type="compositionally biased region" description="Basic and acidic residues" evidence="6">
    <location>
        <begin position="77"/>
        <end position="89"/>
    </location>
</feature>
<dbReference type="KEGG" id="more:E1B28_008459"/>
<dbReference type="GeneID" id="66077535"/>
<dbReference type="NCBIfam" id="TIGR00797">
    <property type="entry name" value="matE"/>
    <property type="match status" value="1"/>
</dbReference>
<feature type="transmembrane region" description="Helical" evidence="7">
    <location>
        <begin position="562"/>
        <end position="585"/>
    </location>
</feature>
<proteinExistence type="inferred from homology"/>
<dbReference type="Pfam" id="PF01554">
    <property type="entry name" value="MatE"/>
    <property type="match status" value="2"/>
</dbReference>
<sequence length="611" mass="66479">MGSKISSPELSISPPPSSGHLLQSRGMTSAASHYKGPASLPSDYALLSRYAARNTLTEQNTQRANDRTDEESDDECDTLHDVSRGDGSEHWSVPRRRRPSRVSRVAIGPHTEVAIERVVVPRVCSNENTPLLNPPRIAEDLERNDRTPQESSVQMFCDELRILTKYSMPVFCTHLLEFSLVISSVLTIGHLSTKALAAITIGSMTANVTALSIIQGLTSALDTVLPSAWTSSQPHLVGLWAQRMGVIIAVAIIPMLTIWFNAEAILLALKQDPEVAHLAGVYLKWLSPALPAYGFNLVSRRYYQSQGLFTVPTRIIFVVAPINAFLNYVLVWGPEPIRLGFIGAPIASAISFNLISLISLTYGVFFVPRTAWYPISKRTFTSLGALVHLGLGGVGQTASEWWAWELAGLAASLISPVALASQSVLLASSSATFQAPFALAVATSVRIGNLLGEKRARRAGVAAKAGLVIAFVISIVWSLMFFVFRDQWSYIFNDDPEVAAQVSSTLPLVALFQVFDGNAAVTGGILRARGKQVIGALLNLTGYYVIGIPFGIWLAFSWNLGLHGLWIGLTISLVFSAVFGTALCLRTDWDHEVTKVIERVAQEHKATENDR</sequence>
<evidence type="ECO:0000256" key="7">
    <source>
        <dbReference type="SAM" id="Phobius"/>
    </source>
</evidence>
<evidence type="ECO:0000256" key="6">
    <source>
        <dbReference type="SAM" id="MobiDB-lite"/>
    </source>
</evidence>
<dbReference type="InterPro" id="IPR002528">
    <property type="entry name" value="MATE_fam"/>
</dbReference>
<dbReference type="Proteomes" id="UP001049176">
    <property type="component" value="Chromosome 5"/>
</dbReference>
<dbReference type="AlphaFoldDB" id="A0A9P7RZ32"/>
<feature type="transmembrane region" description="Helical" evidence="7">
    <location>
        <begin position="504"/>
        <end position="526"/>
    </location>
</feature>
<keyword evidence="4 7" id="KW-1133">Transmembrane helix</keyword>
<dbReference type="GO" id="GO:0015297">
    <property type="term" value="F:antiporter activity"/>
    <property type="evidence" value="ECO:0007669"/>
    <property type="project" value="InterPro"/>
</dbReference>
<organism evidence="8 9">
    <name type="scientific">Marasmius oreades</name>
    <name type="common">fairy-ring Marasmius</name>
    <dbReference type="NCBI Taxonomy" id="181124"/>
    <lineage>
        <taxon>Eukaryota</taxon>
        <taxon>Fungi</taxon>
        <taxon>Dikarya</taxon>
        <taxon>Basidiomycota</taxon>
        <taxon>Agaricomycotina</taxon>
        <taxon>Agaricomycetes</taxon>
        <taxon>Agaricomycetidae</taxon>
        <taxon>Agaricales</taxon>
        <taxon>Marasmiineae</taxon>
        <taxon>Marasmiaceae</taxon>
        <taxon>Marasmius</taxon>
    </lineage>
</organism>
<dbReference type="GO" id="GO:1990961">
    <property type="term" value="P:xenobiotic detoxification by transmembrane export across the plasma membrane"/>
    <property type="evidence" value="ECO:0007669"/>
    <property type="project" value="InterPro"/>
</dbReference>
<feature type="transmembrane region" description="Helical" evidence="7">
    <location>
        <begin position="237"/>
        <end position="260"/>
    </location>
</feature>
<accession>A0A9P7RZ32</accession>
<dbReference type="EMBL" id="CM032185">
    <property type="protein sequence ID" value="KAG7092080.1"/>
    <property type="molecule type" value="Genomic_DNA"/>
</dbReference>
<evidence type="ECO:0000256" key="5">
    <source>
        <dbReference type="ARBA" id="ARBA00023136"/>
    </source>
</evidence>
<keyword evidence="9" id="KW-1185">Reference proteome</keyword>
<comment type="similarity">
    <text evidence="2">Belongs to the multi antimicrobial extrusion (MATE) (TC 2.A.66.1) family.</text>
</comment>
<comment type="caution">
    <text evidence="8">The sequence shown here is derived from an EMBL/GenBank/DDBJ whole genome shotgun (WGS) entry which is preliminary data.</text>
</comment>
<evidence type="ECO:0008006" key="10">
    <source>
        <dbReference type="Google" id="ProtNLM"/>
    </source>
</evidence>
<evidence type="ECO:0000256" key="3">
    <source>
        <dbReference type="ARBA" id="ARBA00022692"/>
    </source>
</evidence>
<feature type="transmembrane region" description="Helical" evidence="7">
    <location>
        <begin position="533"/>
        <end position="556"/>
    </location>
</feature>
<evidence type="ECO:0000256" key="2">
    <source>
        <dbReference type="ARBA" id="ARBA00010199"/>
    </source>
</evidence>
<feature type="transmembrane region" description="Helical" evidence="7">
    <location>
        <begin position="308"/>
        <end position="330"/>
    </location>
</feature>
<feature type="compositionally biased region" description="Low complexity" evidence="6">
    <location>
        <begin position="1"/>
        <end position="12"/>
    </location>
</feature>
<comment type="subcellular location">
    <subcellularLocation>
        <location evidence="1">Membrane</location>
        <topology evidence="1">Multi-pass membrane protein</topology>
    </subcellularLocation>
</comment>
<keyword evidence="3 7" id="KW-0812">Transmembrane</keyword>
<feature type="transmembrane region" description="Helical" evidence="7">
    <location>
        <begin position="195"/>
        <end position="217"/>
    </location>
</feature>
<dbReference type="InterPro" id="IPR045069">
    <property type="entry name" value="MATE_euk"/>
</dbReference>
<feature type="transmembrane region" description="Helical" evidence="7">
    <location>
        <begin position="465"/>
        <end position="484"/>
    </location>
</feature>
<feature type="region of interest" description="Disordered" evidence="6">
    <location>
        <begin position="56"/>
        <end position="101"/>
    </location>
</feature>
<evidence type="ECO:0000256" key="4">
    <source>
        <dbReference type="ARBA" id="ARBA00022989"/>
    </source>
</evidence>
<dbReference type="PANTHER" id="PTHR11206">
    <property type="entry name" value="MULTIDRUG RESISTANCE PROTEIN"/>
    <property type="match status" value="1"/>
</dbReference>
<dbReference type="OrthoDB" id="2126698at2759"/>
<name>A0A9P7RZ32_9AGAR</name>
<feature type="region of interest" description="Disordered" evidence="6">
    <location>
        <begin position="1"/>
        <end position="38"/>
    </location>
</feature>
<reference evidence="8" key="1">
    <citation type="journal article" date="2021" name="Genome Biol. Evol.">
        <title>The assembled and annotated genome of the fairy-ring fungus Marasmius oreades.</title>
        <authorList>
            <person name="Hiltunen M."/>
            <person name="Ament-Velasquez S.L."/>
            <person name="Johannesson H."/>
        </authorList>
    </citation>
    <scope>NUCLEOTIDE SEQUENCE</scope>
    <source>
        <strain evidence="8">03SP1</strain>
    </source>
</reference>
<gene>
    <name evidence="8" type="ORF">E1B28_008459</name>
</gene>
<feature type="transmembrane region" description="Helical" evidence="7">
    <location>
        <begin position="166"/>
        <end position="188"/>
    </location>
</feature>
<dbReference type="CDD" id="cd13132">
    <property type="entry name" value="MATE_eukaryotic"/>
    <property type="match status" value="1"/>
</dbReference>
<protein>
    <recommendedName>
        <fullName evidence="10">MATE efflux family protein</fullName>
    </recommendedName>
</protein>
<feature type="transmembrane region" description="Helical" evidence="7">
    <location>
        <begin position="342"/>
        <end position="367"/>
    </location>
</feature>
<dbReference type="GO" id="GO:0042910">
    <property type="term" value="F:xenobiotic transmembrane transporter activity"/>
    <property type="evidence" value="ECO:0007669"/>
    <property type="project" value="InterPro"/>
</dbReference>
<evidence type="ECO:0000313" key="8">
    <source>
        <dbReference type="EMBL" id="KAG7092080.1"/>
    </source>
</evidence>
<evidence type="ECO:0000313" key="9">
    <source>
        <dbReference type="Proteomes" id="UP001049176"/>
    </source>
</evidence>
<keyword evidence="5 7" id="KW-0472">Membrane</keyword>
<evidence type="ECO:0000256" key="1">
    <source>
        <dbReference type="ARBA" id="ARBA00004141"/>
    </source>
</evidence>